<reference evidence="2 3" key="1">
    <citation type="submission" date="2018-02" db="EMBL/GenBank/DDBJ databases">
        <title>Comparative genomes isolates from brazilian mangrove.</title>
        <authorList>
            <person name="Araujo J.E."/>
            <person name="Taketani R.G."/>
            <person name="Silva M.C.P."/>
            <person name="Loureco M.V."/>
            <person name="Andreote F.D."/>
        </authorList>
    </citation>
    <scope>NUCLEOTIDE SEQUENCE [LARGE SCALE GENOMIC DNA]</scope>
    <source>
        <strain evidence="2 3">Nap-Phe MGV</strain>
    </source>
</reference>
<comment type="caution">
    <text evidence="2">The sequence shown here is derived from an EMBL/GenBank/DDBJ whole genome shotgun (WGS) entry which is preliminary data.</text>
</comment>
<evidence type="ECO:0000313" key="3">
    <source>
        <dbReference type="Proteomes" id="UP000237819"/>
    </source>
</evidence>
<dbReference type="EMBL" id="PUHZ01000010">
    <property type="protein sequence ID" value="PQO46323.1"/>
    <property type="molecule type" value="Genomic_DNA"/>
</dbReference>
<sequence length="564" mass="61420">MNKLIQKGRHIWGRIALASMLLVAMPLASIHAQGAEDKPVAVVSISPVKKVLDDVQYLADAANQGDFGRMAAIMSSPFTQGIDKTRPIGVVLMTDGQQFKPFGFIPVSDFDSLLLIVKEQFGPPQDMGDDIKLLATPVPLFVKKAGDWAYVSNNMETLGNVPEDPASMLKDLPTEYDLAIQAYPGNIPELYRNIFLEQLKEGIRLSLQQLPDETDEEYALRKAQLSAQMDEINKFFTDTSDLTIGWNVDASQQGTYLDILYTANEGTDLAKQVELSKNLTTEYSGFTSDSAAVSLQMTSKLGEADIERVAKQINDVRDQAIRQLESEGELEGDDLESAKKIIDLMVDTGVETIRTGTIDYAMMADLPGDKLMMVGGIHVADGARVEDGFKEMAKLLESEEDFPPVKWDAETYQGIRFHMMDLPLKGSSAAAKATFGDKPVFVLGVGERSVYFALGTDATTHLKKAIDASLADTPEVSPGKLHFSLLPILKLVQKNNDDNKAAVDAAIAVLNSDNDKILLTTEVSGLMVRTRIFLQEGLIKAIGAGAAAQNAEADEFDEDGAPAF</sequence>
<evidence type="ECO:0008006" key="4">
    <source>
        <dbReference type="Google" id="ProtNLM"/>
    </source>
</evidence>
<dbReference type="AlphaFoldDB" id="A0A2S8GPF3"/>
<dbReference type="RefSeq" id="WP_105335294.1">
    <property type="nucleotide sequence ID" value="NZ_PUHZ01000010.1"/>
</dbReference>
<feature type="chain" id="PRO_5015491204" description="DUF1559 domain-containing protein" evidence="1">
    <location>
        <begin position="35"/>
        <end position="564"/>
    </location>
</feature>
<dbReference type="Proteomes" id="UP000237819">
    <property type="component" value="Unassembled WGS sequence"/>
</dbReference>
<name>A0A2S8GPF3_9BACT</name>
<evidence type="ECO:0000256" key="1">
    <source>
        <dbReference type="SAM" id="SignalP"/>
    </source>
</evidence>
<accession>A0A2S8GPF3</accession>
<protein>
    <recommendedName>
        <fullName evidence="4">DUF1559 domain-containing protein</fullName>
    </recommendedName>
</protein>
<organism evidence="2 3">
    <name type="scientific">Blastopirellula marina</name>
    <dbReference type="NCBI Taxonomy" id="124"/>
    <lineage>
        <taxon>Bacteria</taxon>
        <taxon>Pseudomonadati</taxon>
        <taxon>Planctomycetota</taxon>
        <taxon>Planctomycetia</taxon>
        <taxon>Pirellulales</taxon>
        <taxon>Pirellulaceae</taxon>
        <taxon>Blastopirellula</taxon>
    </lineage>
</organism>
<keyword evidence="1" id="KW-0732">Signal</keyword>
<proteinExistence type="predicted"/>
<gene>
    <name evidence="2" type="ORF">C5Y93_10085</name>
</gene>
<evidence type="ECO:0000313" key="2">
    <source>
        <dbReference type="EMBL" id="PQO46323.1"/>
    </source>
</evidence>
<dbReference type="OrthoDB" id="227550at2"/>
<feature type="signal peptide" evidence="1">
    <location>
        <begin position="1"/>
        <end position="34"/>
    </location>
</feature>